<evidence type="ECO:0000313" key="1">
    <source>
        <dbReference type="EnsemblProtists" id="HpaP807645"/>
    </source>
</evidence>
<dbReference type="OMA" id="ESWTETW"/>
<accession>M4BMK8</accession>
<dbReference type="AlphaFoldDB" id="M4BMK8"/>
<keyword evidence="2" id="KW-1185">Reference proteome</keyword>
<dbReference type="Proteomes" id="UP000011713">
    <property type="component" value="Unassembled WGS sequence"/>
</dbReference>
<proteinExistence type="predicted"/>
<reference evidence="2" key="1">
    <citation type="journal article" date="2010" name="Science">
        <title>Signatures of adaptation to obligate biotrophy in the Hyaloperonospora arabidopsidis genome.</title>
        <authorList>
            <person name="Baxter L."/>
            <person name="Tripathy S."/>
            <person name="Ishaque N."/>
            <person name="Boot N."/>
            <person name="Cabral A."/>
            <person name="Kemen E."/>
            <person name="Thines M."/>
            <person name="Ah-Fong A."/>
            <person name="Anderson R."/>
            <person name="Badejoko W."/>
            <person name="Bittner-Eddy P."/>
            <person name="Boore J.L."/>
            <person name="Chibucos M.C."/>
            <person name="Coates M."/>
            <person name="Dehal P."/>
            <person name="Delehaunty K."/>
            <person name="Dong S."/>
            <person name="Downton P."/>
            <person name="Dumas B."/>
            <person name="Fabro G."/>
            <person name="Fronick C."/>
            <person name="Fuerstenberg S.I."/>
            <person name="Fulton L."/>
            <person name="Gaulin E."/>
            <person name="Govers F."/>
            <person name="Hughes L."/>
            <person name="Humphray S."/>
            <person name="Jiang R.H."/>
            <person name="Judelson H."/>
            <person name="Kamoun S."/>
            <person name="Kyung K."/>
            <person name="Meijer H."/>
            <person name="Minx P."/>
            <person name="Morris P."/>
            <person name="Nelson J."/>
            <person name="Phuntumart V."/>
            <person name="Qutob D."/>
            <person name="Rehmany A."/>
            <person name="Rougon-Cardoso A."/>
            <person name="Ryden P."/>
            <person name="Torto-Alalibo T."/>
            <person name="Studholme D."/>
            <person name="Wang Y."/>
            <person name="Win J."/>
            <person name="Wood J."/>
            <person name="Clifton S.W."/>
            <person name="Rogers J."/>
            <person name="Van den Ackerveken G."/>
            <person name="Jones J.D."/>
            <person name="McDowell J.M."/>
            <person name="Beynon J."/>
            <person name="Tyler B.M."/>
        </authorList>
    </citation>
    <scope>NUCLEOTIDE SEQUENCE [LARGE SCALE GENOMIC DNA]</scope>
    <source>
        <strain evidence="2">Emoy2</strain>
    </source>
</reference>
<dbReference type="EnsemblProtists" id="HpaT807645">
    <property type="protein sequence ID" value="HpaP807645"/>
    <property type="gene ID" value="HpaG807645"/>
</dbReference>
<reference evidence="1" key="2">
    <citation type="submission" date="2015-06" db="UniProtKB">
        <authorList>
            <consortium name="EnsemblProtists"/>
        </authorList>
    </citation>
    <scope>IDENTIFICATION</scope>
    <source>
        <strain evidence="1">Emoy2</strain>
    </source>
</reference>
<name>M4BMK8_HYAAE</name>
<dbReference type="EMBL" id="JH598426">
    <property type="status" value="NOT_ANNOTATED_CDS"/>
    <property type="molecule type" value="Genomic_DNA"/>
</dbReference>
<dbReference type="VEuPathDB" id="FungiDB:HpaG807645"/>
<evidence type="ECO:0000313" key="2">
    <source>
        <dbReference type="Proteomes" id="UP000011713"/>
    </source>
</evidence>
<dbReference type="InParanoid" id="M4BMK8"/>
<organism evidence="1 2">
    <name type="scientific">Hyaloperonospora arabidopsidis (strain Emoy2)</name>
    <name type="common">Downy mildew agent</name>
    <name type="synonym">Peronospora arabidopsidis</name>
    <dbReference type="NCBI Taxonomy" id="559515"/>
    <lineage>
        <taxon>Eukaryota</taxon>
        <taxon>Sar</taxon>
        <taxon>Stramenopiles</taxon>
        <taxon>Oomycota</taxon>
        <taxon>Peronosporomycetes</taxon>
        <taxon>Peronosporales</taxon>
        <taxon>Peronosporaceae</taxon>
        <taxon>Hyaloperonospora</taxon>
    </lineage>
</organism>
<dbReference type="HOGENOM" id="CLU_104835_0_0_1"/>
<protein>
    <submittedName>
        <fullName evidence="1">Uncharacterized protein</fullName>
    </submittedName>
</protein>
<sequence>MAYQLALVPTCRDISAQLVAQKRAHLTTPAEREQIRQIMRTRVDVHEAGGDAVMQDTTRGNFSSDPATTRACWPKLRLKHGKTWPASAAAAFPRVHSSPDEWVTVAQREPKRLLSMLQSFPYPDEVLSALNDQVLESWTETWRRSCVQARLGAYRSRTTDPSTKKWLES</sequence>